<dbReference type="SUPFAM" id="SSF57850">
    <property type="entry name" value="RING/U-box"/>
    <property type="match status" value="1"/>
</dbReference>
<dbReference type="AlphaFoldDB" id="A0A6P8I8J1"/>
<dbReference type="GeneID" id="116299804"/>
<protein>
    <submittedName>
        <fullName evidence="2">E3 ubiquitin-protein ligase NRDP1-like</fullName>
    </submittedName>
</protein>
<keyword evidence="1" id="KW-1185">Reference proteome</keyword>
<dbReference type="InterPro" id="IPR013083">
    <property type="entry name" value="Znf_RING/FYVE/PHD"/>
</dbReference>
<dbReference type="Proteomes" id="UP000515163">
    <property type="component" value="Unplaced"/>
</dbReference>
<dbReference type="SUPFAM" id="SSF49599">
    <property type="entry name" value="TRAF domain-like"/>
    <property type="match status" value="1"/>
</dbReference>
<dbReference type="OrthoDB" id="6017243at2759"/>
<evidence type="ECO:0000313" key="2">
    <source>
        <dbReference type="RefSeq" id="XP_031564373.1"/>
    </source>
</evidence>
<dbReference type="PANTHER" id="PTHR10131:SF94">
    <property type="entry name" value="TNF RECEPTOR-ASSOCIATED FACTOR 4"/>
    <property type="match status" value="1"/>
</dbReference>
<sequence length="207" mass="24033">MASATPSEEDIVNRFDGCNNSPGCFEESRFESHIKQEYLCPVGKGVLNNPKKVPCCGQVFCHFCIKNSTPYIENDQGNNLQQQSLAIPNYQTLKCPLCRKEFEANKLDDVCLNFKTLLNELRIKCSFEECRKVILLENMLHHQFGCEWNPERKVSCTDCNKELPYSSLKDHFCNDRVLRKYADVEKKTQEIKHEANKQEKMLEELLE</sequence>
<name>A0A6P8I8J1_ACTTE</name>
<dbReference type="Gene3D" id="3.30.40.10">
    <property type="entry name" value="Zinc/RING finger domain, C3HC4 (zinc finger)"/>
    <property type="match status" value="1"/>
</dbReference>
<dbReference type="RefSeq" id="XP_031564373.1">
    <property type="nucleotide sequence ID" value="XM_031708513.1"/>
</dbReference>
<dbReference type="InParanoid" id="A0A6P8I8J1"/>
<evidence type="ECO:0000313" key="1">
    <source>
        <dbReference type="Proteomes" id="UP000515163"/>
    </source>
</evidence>
<accession>A0A6P8I8J1</accession>
<dbReference type="PANTHER" id="PTHR10131">
    <property type="entry name" value="TNF RECEPTOR ASSOCIATED FACTOR"/>
    <property type="match status" value="1"/>
</dbReference>
<organism evidence="1 2">
    <name type="scientific">Actinia tenebrosa</name>
    <name type="common">Australian red waratah sea anemone</name>
    <dbReference type="NCBI Taxonomy" id="6105"/>
    <lineage>
        <taxon>Eukaryota</taxon>
        <taxon>Metazoa</taxon>
        <taxon>Cnidaria</taxon>
        <taxon>Anthozoa</taxon>
        <taxon>Hexacorallia</taxon>
        <taxon>Actiniaria</taxon>
        <taxon>Actiniidae</taxon>
        <taxon>Actinia</taxon>
    </lineage>
</organism>
<reference evidence="2" key="1">
    <citation type="submission" date="2025-08" db="UniProtKB">
        <authorList>
            <consortium name="RefSeq"/>
        </authorList>
    </citation>
    <scope>IDENTIFICATION</scope>
    <source>
        <tissue evidence="2">Tentacle</tissue>
    </source>
</reference>
<proteinExistence type="predicted"/>
<dbReference type="KEGG" id="aten:116299804"/>
<gene>
    <name evidence="2" type="primary">LOC116299804</name>
</gene>